<comment type="similarity">
    <text evidence="2 10">Belongs to the cytochrome c oxidase subunit 3 family.</text>
</comment>
<feature type="transmembrane region" description="Helical" evidence="11">
    <location>
        <begin position="94"/>
        <end position="117"/>
    </location>
</feature>
<dbReference type="InterPro" id="IPR035973">
    <property type="entry name" value="Cyt_c_oxidase_su3-like_sf"/>
</dbReference>
<dbReference type="InterPro" id="IPR013833">
    <property type="entry name" value="Cyt_c_oxidase_su3_a-hlx"/>
</dbReference>
<dbReference type="CDD" id="cd01665">
    <property type="entry name" value="Cyt_c_Oxidase_III"/>
    <property type="match status" value="1"/>
</dbReference>
<dbReference type="EMBL" id="JAWXYB010000018">
    <property type="protein sequence ID" value="MDX5932752.1"/>
    <property type="molecule type" value="Genomic_DNA"/>
</dbReference>
<dbReference type="GO" id="GO:0004129">
    <property type="term" value="F:cytochrome-c oxidase activity"/>
    <property type="evidence" value="ECO:0007669"/>
    <property type="project" value="UniProtKB-EC"/>
</dbReference>
<name>A0AAW9DWU6_ACIAO</name>
<dbReference type="GO" id="GO:0019646">
    <property type="term" value="P:aerobic electron transport chain"/>
    <property type="evidence" value="ECO:0007669"/>
    <property type="project" value="InterPro"/>
</dbReference>
<evidence type="ECO:0000313" key="14">
    <source>
        <dbReference type="Proteomes" id="UP001279553"/>
    </source>
</evidence>
<dbReference type="Gene3D" id="1.20.120.80">
    <property type="entry name" value="Cytochrome c oxidase, subunit III, four-helix bundle"/>
    <property type="match status" value="1"/>
</dbReference>
<dbReference type="SUPFAM" id="SSF81452">
    <property type="entry name" value="Cytochrome c oxidase subunit III-like"/>
    <property type="match status" value="1"/>
</dbReference>
<feature type="transmembrane region" description="Helical" evidence="11">
    <location>
        <begin position="259"/>
        <end position="279"/>
    </location>
</feature>
<feature type="transmembrane region" description="Helical" evidence="11">
    <location>
        <begin position="177"/>
        <end position="197"/>
    </location>
</feature>
<reference evidence="13 14" key="1">
    <citation type="submission" date="2023-11" db="EMBL/GenBank/DDBJ databases">
        <title>MicrobeMod: A computational toolkit for identifying prokaryotic methylation and restriction-modification with nanopore sequencing.</title>
        <authorList>
            <person name="Crits-Christoph A."/>
            <person name="Kang S.C."/>
            <person name="Lee H."/>
            <person name="Ostrov N."/>
        </authorList>
    </citation>
    <scope>NUCLEOTIDE SEQUENCE [LARGE SCALE GENOMIC DNA]</scope>
    <source>
        <strain evidence="13 14">DSMZ 700</strain>
    </source>
</reference>
<feature type="transmembrane region" description="Helical" evidence="11">
    <location>
        <begin position="31"/>
        <end position="49"/>
    </location>
</feature>
<keyword evidence="7 11" id="KW-0472">Membrane</keyword>
<evidence type="ECO:0000256" key="1">
    <source>
        <dbReference type="ARBA" id="ARBA00004141"/>
    </source>
</evidence>
<dbReference type="PANTHER" id="PTHR11403:SF7">
    <property type="entry name" value="CYTOCHROME C OXIDASE SUBUNIT 3"/>
    <property type="match status" value="1"/>
</dbReference>
<feature type="transmembrane region" description="Helical" evidence="11">
    <location>
        <begin position="217"/>
        <end position="239"/>
    </location>
</feature>
<evidence type="ECO:0000256" key="2">
    <source>
        <dbReference type="ARBA" id="ARBA00010581"/>
    </source>
</evidence>
<evidence type="ECO:0000256" key="3">
    <source>
        <dbReference type="ARBA" id="ARBA00012949"/>
    </source>
</evidence>
<dbReference type="RefSeq" id="WP_319615605.1">
    <property type="nucleotide sequence ID" value="NZ_JAWXYB010000018.1"/>
</dbReference>
<accession>A0AAW9DWU6</accession>
<evidence type="ECO:0000313" key="13">
    <source>
        <dbReference type="EMBL" id="MDX5932752.1"/>
    </source>
</evidence>
<keyword evidence="14" id="KW-1185">Reference proteome</keyword>
<proteinExistence type="inferred from homology"/>
<dbReference type="InterPro" id="IPR000298">
    <property type="entry name" value="Cyt_c_oxidase-like_su3"/>
</dbReference>
<evidence type="ECO:0000256" key="8">
    <source>
        <dbReference type="ARBA" id="ARBA00031400"/>
    </source>
</evidence>
<comment type="caution">
    <text evidence="13">The sequence shown here is derived from an EMBL/GenBank/DDBJ whole genome shotgun (WGS) entry which is preliminary data.</text>
</comment>
<feature type="transmembrane region" description="Helical" evidence="11">
    <location>
        <begin position="149"/>
        <end position="170"/>
    </location>
</feature>
<evidence type="ECO:0000259" key="12">
    <source>
        <dbReference type="PROSITE" id="PS50253"/>
    </source>
</evidence>
<dbReference type="PROSITE" id="PS50253">
    <property type="entry name" value="COX3"/>
    <property type="match status" value="1"/>
</dbReference>
<dbReference type="Proteomes" id="UP001279553">
    <property type="component" value="Unassembled WGS sequence"/>
</dbReference>
<evidence type="ECO:0000256" key="9">
    <source>
        <dbReference type="ARBA" id="ARBA00031625"/>
    </source>
</evidence>
<gene>
    <name evidence="13" type="ORF">SIL87_18535</name>
</gene>
<sequence length="286" mass="31228">MTDHTLPDADAHHYGPATVTSPFTPVGLSPWPLAIAVSAMVTAGGVIAYTFHEGITLLAVGLLMFLASIALWARDALNDGPNLIKAGIIPQISFRYGVTLFIVAELMLFVAFFWGYFNFFFFPAKMGIGHVAVWPPAHIHTINPLGEPLFATLVMLLSSTTLTGAFDGILQGNRTNAALGMAATTLLAIVFLLGQIWEFANLPFPVYHGGIYPSLFLILTSFDMLHVIMGVILLAMATIRIMRGAFTPERYAGFQTIAWYWNFVDVLWLFMFVSVYWIGASAVTAG</sequence>
<dbReference type="EC" id="7.1.1.9" evidence="3"/>
<dbReference type="InterPro" id="IPR024791">
    <property type="entry name" value="Cyt_c/ubiquinol_Oxase_su3"/>
</dbReference>
<evidence type="ECO:0000256" key="11">
    <source>
        <dbReference type="SAM" id="Phobius"/>
    </source>
</evidence>
<evidence type="ECO:0000256" key="6">
    <source>
        <dbReference type="ARBA" id="ARBA00022989"/>
    </source>
</evidence>
<dbReference type="AlphaFoldDB" id="A0AAW9DWU6"/>
<feature type="domain" description="Heme-copper oxidase subunit III family profile" evidence="12">
    <location>
        <begin position="19"/>
        <end position="280"/>
    </location>
</feature>
<evidence type="ECO:0000256" key="7">
    <source>
        <dbReference type="ARBA" id="ARBA00023136"/>
    </source>
</evidence>
<keyword evidence="5" id="KW-1278">Translocase</keyword>
<evidence type="ECO:0000256" key="10">
    <source>
        <dbReference type="RuleBase" id="RU003376"/>
    </source>
</evidence>
<organism evidence="13 14">
    <name type="scientific">Acidiphilium acidophilum</name>
    <name type="common">Thiobacillus acidophilus</name>
    <dbReference type="NCBI Taxonomy" id="76588"/>
    <lineage>
        <taxon>Bacteria</taxon>
        <taxon>Pseudomonadati</taxon>
        <taxon>Pseudomonadota</taxon>
        <taxon>Alphaproteobacteria</taxon>
        <taxon>Acetobacterales</taxon>
        <taxon>Acidocellaceae</taxon>
        <taxon>Acidiphilium</taxon>
    </lineage>
</organism>
<dbReference type="InterPro" id="IPR033945">
    <property type="entry name" value="Cyt_c_oxase_su3_dom"/>
</dbReference>
<protein>
    <recommendedName>
        <fullName evidence="3">cytochrome-c oxidase</fullName>
        <ecNumber evidence="3">7.1.1.9</ecNumber>
    </recommendedName>
    <alternativeName>
        <fullName evidence="8">Cytochrome aa3 subunit 3</fullName>
    </alternativeName>
    <alternativeName>
        <fullName evidence="9">Cytochrome c oxidase polypeptide III</fullName>
    </alternativeName>
</protein>
<dbReference type="GO" id="GO:0005886">
    <property type="term" value="C:plasma membrane"/>
    <property type="evidence" value="ECO:0007669"/>
    <property type="project" value="UniProtKB-SubCell"/>
</dbReference>
<evidence type="ECO:0000256" key="4">
    <source>
        <dbReference type="ARBA" id="ARBA00022692"/>
    </source>
</evidence>
<keyword evidence="4 10" id="KW-0812">Transmembrane</keyword>
<dbReference type="PANTHER" id="PTHR11403">
    <property type="entry name" value="CYTOCHROME C OXIDASE SUBUNIT III"/>
    <property type="match status" value="1"/>
</dbReference>
<comment type="subcellular location">
    <subcellularLocation>
        <location evidence="10">Cell membrane</location>
        <topology evidence="10">Multi-pass membrane protein</topology>
    </subcellularLocation>
    <subcellularLocation>
        <location evidence="1">Membrane</location>
        <topology evidence="1">Multi-pass membrane protein</topology>
    </subcellularLocation>
</comment>
<evidence type="ECO:0000256" key="5">
    <source>
        <dbReference type="ARBA" id="ARBA00022967"/>
    </source>
</evidence>
<dbReference type="Gene3D" id="1.10.287.70">
    <property type="match status" value="1"/>
</dbReference>
<dbReference type="Pfam" id="PF00510">
    <property type="entry name" value="COX3"/>
    <property type="match status" value="1"/>
</dbReference>
<feature type="transmembrane region" description="Helical" evidence="11">
    <location>
        <begin position="55"/>
        <end position="73"/>
    </location>
</feature>
<keyword evidence="6 11" id="KW-1133">Transmembrane helix</keyword>